<keyword evidence="3" id="KW-0808">Transferase</keyword>
<dbReference type="PANTHER" id="PTHR43867">
    <property type="entry name" value="CELLULOSE SYNTHASE CATALYTIC SUBUNIT A [UDP-FORMING]"/>
    <property type="match status" value="1"/>
</dbReference>
<dbReference type="EMBL" id="BAAAUV010000011">
    <property type="protein sequence ID" value="GAA3220595.1"/>
    <property type="molecule type" value="Genomic_DNA"/>
</dbReference>
<evidence type="ECO:0000313" key="9">
    <source>
        <dbReference type="Proteomes" id="UP001501237"/>
    </source>
</evidence>
<feature type="transmembrane region" description="Helical" evidence="7">
    <location>
        <begin position="348"/>
        <end position="371"/>
    </location>
</feature>
<evidence type="ECO:0000256" key="5">
    <source>
        <dbReference type="ARBA" id="ARBA00022989"/>
    </source>
</evidence>
<dbReference type="SUPFAM" id="SSF53448">
    <property type="entry name" value="Nucleotide-diphospho-sugar transferases"/>
    <property type="match status" value="1"/>
</dbReference>
<evidence type="ECO:0000256" key="1">
    <source>
        <dbReference type="ARBA" id="ARBA00004141"/>
    </source>
</evidence>
<evidence type="ECO:0000256" key="3">
    <source>
        <dbReference type="ARBA" id="ARBA00022679"/>
    </source>
</evidence>
<dbReference type="Gene3D" id="3.90.550.10">
    <property type="entry name" value="Spore Coat Polysaccharide Biosynthesis Protein SpsA, Chain A"/>
    <property type="match status" value="1"/>
</dbReference>
<evidence type="ECO:0000256" key="7">
    <source>
        <dbReference type="SAM" id="Phobius"/>
    </source>
</evidence>
<keyword evidence="2" id="KW-0328">Glycosyltransferase</keyword>
<dbReference type="Pfam" id="PF13641">
    <property type="entry name" value="Glyco_tranf_2_3"/>
    <property type="match status" value="1"/>
</dbReference>
<evidence type="ECO:0000256" key="6">
    <source>
        <dbReference type="ARBA" id="ARBA00023136"/>
    </source>
</evidence>
<evidence type="ECO:0000256" key="2">
    <source>
        <dbReference type="ARBA" id="ARBA00022676"/>
    </source>
</evidence>
<reference evidence="9" key="1">
    <citation type="journal article" date="2019" name="Int. J. Syst. Evol. Microbiol.">
        <title>The Global Catalogue of Microorganisms (GCM) 10K type strain sequencing project: providing services to taxonomists for standard genome sequencing and annotation.</title>
        <authorList>
            <consortium name="The Broad Institute Genomics Platform"/>
            <consortium name="The Broad Institute Genome Sequencing Center for Infectious Disease"/>
            <person name="Wu L."/>
            <person name="Ma J."/>
        </authorList>
    </citation>
    <scope>NUCLEOTIDE SEQUENCE [LARGE SCALE GENOMIC DNA]</scope>
    <source>
        <strain evidence="9">JCM 9377</strain>
    </source>
</reference>
<keyword evidence="4 7" id="KW-0812">Transmembrane</keyword>
<keyword evidence="9" id="KW-1185">Reference proteome</keyword>
<protein>
    <submittedName>
        <fullName evidence="8">Glycosyltransferase</fullName>
    </submittedName>
</protein>
<dbReference type="PANTHER" id="PTHR43867:SF2">
    <property type="entry name" value="CELLULOSE SYNTHASE CATALYTIC SUBUNIT A [UDP-FORMING]"/>
    <property type="match status" value="1"/>
</dbReference>
<name>A0ABP6QCU9_9ACTN</name>
<proteinExistence type="predicted"/>
<comment type="subcellular location">
    <subcellularLocation>
        <location evidence="1">Membrane</location>
        <topology evidence="1">Multi-pass membrane protein</topology>
    </subcellularLocation>
</comment>
<comment type="caution">
    <text evidence="8">The sequence shown here is derived from an EMBL/GenBank/DDBJ whole genome shotgun (WGS) entry which is preliminary data.</text>
</comment>
<gene>
    <name evidence="8" type="ORF">GCM10010468_45260</name>
</gene>
<evidence type="ECO:0000313" key="8">
    <source>
        <dbReference type="EMBL" id="GAA3220595.1"/>
    </source>
</evidence>
<accession>A0ABP6QCU9</accession>
<dbReference type="Proteomes" id="UP001501237">
    <property type="component" value="Unassembled WGS sequence"/>
</dbReference>
<feature type="transmembrane region" description="Helical" evidence="7">
    <location>
        <begin position="319"/>
        <end position="341"/>
    </location>
</feature>
<keyword evidence="5 7" id="KW-1133">Transmembrane helix</keyword>
<dbReference type="InterPro" id="IPR050321">
    <property type="entry name" value="Glycosyltr_2/OpgH_subfam"/>
</dbReference>
<keyword evidence="6 7" id="KW-0472">Membrane</keyword>
<evidence type="ECO:0000256" key="4">
    <source>
        <dbReference type="ARBA" id="ARBA00022692"/>
    </source>
</evidence>
<sequence>MFLASVFLVYLAGLIRVHRRPLTYLPGDPGQFGWHLAVPCRDEEAVIGRTVSDLRELFPHAHLWVIDDASEDATAAIVQNLTRGDERLHLVSRRLPDARTGKGDALNAAVDAITAFAGGDPDLEIVGVVDADGRLAPDALAVCAGPELFGDLAVGAVQVEVRMINRHDPAPRPGAGRFRNLLSRILIRMQDLEFRGPIAAQQARRREVGTVAMGGNGQFTRLSALHDLQARLGRIWGGSLVEDFELGAFLLLAGWETEFTRDTYVEQEALWSMRRWMAQRTRWTQGTMQCLKLMPSVWASPRFADRGVLEISYFLLQPWLNVIGSLVFIPLPIIYTVLAVTGVIDAPLILILMPFLYVLLSFAQHWVWGIFYQRDEKAGVWRTAGWSLVFIGYIHLVIITSWKALIRMIRGQGGWAKTRRNSETLTGPVAKEE</sequence>
<dbReference type="InterPro" id="IPR029044">
    <property type="entry name" value="Nucleotide-diphossugar_trans"/>
</dbReference>
<organism evidence="8 9">
    <name type="scientific">Actinocorallia longicatena</name>
    <dbReference type="NCBI Taxonomy" id="111803"/>
    <lineage>
        <taxon>Bacteria</taxon>
        <taxon>Bacillati</taxon>
        <taxon>Actinomycetota</taxon>
        <taxon>Actinomycetes</taxon>
        <taxon>Streptosporangiales</taxon>
        <taxon>Thermomonosporaceae</taxon>
        <taxon>Actinocorallia</taxon>
    </lineage>
</organism>
<feature type="transmembrane region" description="Helical" evidence="7">
    <location>
        <begin position="383"/>
        <end position="402"/>
    </location>
</feature>